<evidence type="ECO:0000256" key="8">
    <source>
        <dbReference type="ARBA" id="ARBA00022840"/>
    </source>
</evidence>
<organism evidence="11">
    <name type="scientific">marine sediment metagenome</name>
    <dbReference type="NCBI Taxonomy" id="412755"/>
    <lineage>
        <taxon>unclassified sequences</taxon>
        <taxon>metagenomes</taxon>
        <taxon>ecological metagenomes</taxon>
    </lineage>
</organism>
<evidence type="ECO:0000256" key="9">
    <source>
        <dbReference type="ARBA" id="ARBA00022842"/>
    </source>
</evidence>
<dbReference type="PANTHER" id="PTHR33540:SF2">
    <property type="entry name" value="TRNA THREONYLCARBAMOYLADENOSINE BIOSYNTHESIS PROTEIN TSAE"/>
    <property type="match status" value="1"/>
</dbReference>
<evidence type="ECO:0000256" key="10">
    <source>
        <dbReference type="ARBA" id="ARBA00032441"/>
    </source>
</evidence>
<dbReference type="GO" id="GO:0005524">
    <property type="term" value="F:ATP binding"/>
    <property type="evidence" value="ECO:0007669"/>
    <property type="project" value="UniProtKB-KW"/>
</dbReference>
<evidence type="ECO:0000313" key="11">
    <source>
        <dbReference type="EMBL" id="KKM00289.1"/>
    </source>
</evidence>
<comment type="similarity">
    <text evidence="2">Belongs to the TsaE family.</text>
</comment>
<dbReference type="InterPro" id="IPR027417">
    <property type="entry name" value="P-loop_NTPase"/>
</dbReference>
<keyword evidence="8" id="KW-0067">ATP-binding</keyword>
<dbReference type="EMBL" id="LAZR01017467">
    <property type="protein sequence ID" value="KKM00289.1"/>
    <property type="molecule type" value="Genomic_DNA"/>
</dbReference>
<dbReference type="GO" id="GO:0005737">
    <property type="term" value="C:cytoplasm"/>
    <property type="evidence" value="ECO:0007669"/>
    <property type="project" value="UniProtKB-SubCell"/>
</dbReference>
<keyword evidence="5" id="KW-0819">tRNA processing</keyword>
<evidence type="ECO:0000256" key="6">
    <source>
        <dbReference type="ARBA" id="ARBA00022723"/>
    </source>
</evidence>
<sequence length="141" mass="15367">MEVFETFNTDETVDLGRRLAERLKPGDLIALVGELGSGKTVLTRGVAMGLGVADVRLVSSPTYVLVQEYPGDVPVYHVDLYRLADAAGELAELGLAEMLEEGVVLIEWADRAGDALPRPHWRVSILATGSESRRFTLERAT</sequence>
<evidence type="ECO:0000256" key="3">
    <source>
        <dbReference type="ARBA" id="ARBA00019010"/>
    </source>
</evidence>
<dbReference type="AlphaFoldDB" id="A0A0F9GND3"/>
<dbReference type="NCBIfam" id="TIGR00150">
    <property type="entry name" value="T6A_YjeE"/>
    <property type="match status" value="1"/>
</dbReference>
<keyword evidence="6" id="KW-0479">Metal-binding</keyword>
<dbReference type="GO" id="GO:0046872">
    <property type="term" value="F:metal ion binding"/>
    <property type="evidence" value="ECO:0007669"/>
    <property type="project" value="UniProtKB-KW"/>
</dbReference>
<evidence type="ECO:0000256" key="7">
    <source>
        <dbReference type="ARBA" id="ARBA00022741"/>
    </source>
</evidence>
<evidence type="ECO:0000256" key="1">
    <source>
        <dbReference type="ARBA" id="ARBA00004496"/>
    </source>
</evidence>
<dbReference type="Gene3D" id="3.40.50.300">
    <property type="entry name" value="P-loop containing nucleotide triphosphate hydrolases"/>
    <property type="match status" value="1"/>
</dbReference>
<proteinExistence type="inferred from homology"/>
<accession>A0A0F9GND3</accession>
<keyword evidence="4" id="KW-0963">Cytoplasm</keyword>
<comment type="subcellular location">
    <subcellularLocation>
        <location evidence="1">Cytoplasm</location>
    </subcellularLocation>
</comment>
<name>A0A0F9GND3_9ZZZZ</name>
<keyword evidence="7" id="KW-0547">Nucleotide-binding</keyword>
<dbReference type="PANTHER" id="PTHR33540">
    <property type="entry name" value="TRNA THREONYLCARBAMOYLADENOSINE BIOSYNTHESIS PROTEIN TSAE"/>
    <property type="match status" value="1"/>
</dbReference>
<keyword evidence="9" id="KW-0460">Magnesium</keyword>
<reference evidence="11" key="1">
    <citation type="journal article" date="2015" name="Nature">
        <title>Complex archaea that bridge the gap between prokaryotes and eukaryotes.</title>
        <authorList>
            <person name="Spang A."/>
            <person name="Saw J.H."/>
            <person name="Jorgensen S.L."/>
            <person name="Zaremba-Niedzwiedzka K."/>
            <person name="Martijn J."/>
            <person name="Lind A.E."/>
            <person name="van Eijk R."/>
            <person name="Schleper C."/>
            <person name="Guy L."/>
            <person name="Ettema T.J."/>
        </authorList>
    </citation>
    <scope>NUCLEOTIDE SEQUENCE</scope>
</reference>
<evidence type="ECO:0000256" key="5">
    <source>
        <dbReference type="ARBA" id="ARBA00022694"/>
    </source>
</evidence>
<evidence type="ECO:0000256" key="2">
    <source>
        <dbReference type="ARBA" id="ARBA00007599"/>
    </source>
</evidence>
<dbReference type="Pfam" id="PF02367">
    <property type="entry name" value="TsaE"/>
    <property type="match status" value="1"/>
</dbReference>
<dbReference type="SUPFAM" id="SSF52540">
    <property type="entry name" value="P-loop containing nucleoside triphosphate hydrolases"/>
    <property type="match status" value="1"/>
</dbReference>
<comment type="caution">
    <text evidence="11">The sequence shown here is derived from an EMBL/GenBank/DDBJ whole genome shotgun (WGS) entry which is preliminary data.</text>
</comment>
<evidence type="ECO:0000256" key="4">
    <source>
        <dbReference type="ARBA" id="ARBA00022490"/>
    </source>
</evidence>
<protein>
    <recommendedName>
        <fullName evidence="3">tRNA threonylcarbamoyladenosine biosynthesis protein TsaE</fullName>
    </recommendedName>
    <alternativeName>
        <fullName evidence="10">t(6)A37 threonylcarbamoyladenosine biosynthesis protein TsaE</fullName>
    </alternativeName>
</protein>
<dbReference type="InterPro" id="IPR003442">
    <property type="entry name" value="T6A_TsaE"/>
</dbReference>
<gene>
    <name evidence="11" type="ORF">LCGC14_1805910</name>
</gene>
<dbReference type="GO" id="GO:0002949">
    <property type="term" value="P:tRNA threonylcarbamoyladenosine modification"/>
    <property type="evidence" value="ECO:0007669"/>
    <property type="project" value="InterPro"/>
</dbReference>